<dbReference type="InterPro" id="IPR012337">
    <property type="entry name" value="RNaseH-like_sf"/>
</dbReference>
<dbReference type="AlphaFoldDB" id="A0A1E3VYJ7"/>
<keyword evidence="2" id="KW-1185">Reference proteome</keyword>
<name>A0A1E3VYJ7_9HYPH</name>
<proteinExistence type="predicted"/>
<dbReference type="SUPFAM" id="SSF53098">
    <property type="entry name" value="Ribonuclease H-like"/>
    <property type="match status" value="1"/>
</dbReference>
<organism evidence="1 2">
    <name type="scientific">Methyloceanibacter methanicus</name>
    <dbReference type="NCBI Taxonomy" id="1774968"/>
    <lineage>
        <taxon>Bacteria</taxon>
        <taxon>Pseudomonadati</taxon>
        <taxon>Pseudomonadota</taxon>
        <taxon>Alphaproteobacteria</taxon>
        <taxon>Hyphomicrobiales</taxon>
        <taxon>Hyphomicrobiaceae</taxon>
        <taxon>Methyloceanibacter</taxon>
    </lineage>
</organism>
<dbReference type="Proteomes" id="UP000094501">
    <property type="component" value="Unassembled WGS sequence"/>
</dbReference>
<dbReference type="Gene3D" id="3.30.420.10">
    <property type="entry name" value="Ribonuclease H-like superfamily/Ribonuclease H"/>
    <property type="match status" value="1"/>
</dbReference>
<reference evidence="1 2" key="1">
    <citation type="journal article" date="2016" name="Environ. Microbiol.">
        <title>New Methyloceanibacter diversity from North Sea sediments includes methanotroph containing solely the soluble methane monooxygenase.</title>
        <authorList>
            <person name="Vekeman B."/>
            <person name="Kerckhof F.M."/>
            <person name="Cremers G."/>
            <person name="de Vos P."/>
            <person name="Vandamme P."/>
            <person name="Boon N."/>
            <person name="Op den Camp H.J."/>
            <person name="Heylen K."/>
        </authorList>
    </citation>
    <scope>NUCLEOTIDE SEQUENCE [LARGE SCALE GENOMIC DNA]</scope>
    <source>
        <strain evidence="1 2">R-67174</strain>
    </source>
</reference>
<comment type="caution">
    <text evidence="1">The sequence shown here is derived from an EMBL/GenBank/DDBJ whole genome shotgun (WGS) entry which is preliminary data.</text>
</comment>
<dbReference type="CDD" id="cd04659">
    <property type="entry name" value="Piwi_piwi-like_ProArk"/>
    <property type="match status" value="1"/>
</dbReference>
<gene>
    <name evidence="1" type="ORF">AUC68_09310</name>
</gene>
<sequence length="499" mass="56215">MEFAHGQCAEHPRDGLYLYGPLKEPGSPTSMDYGVIGTSAGLERFSRWAKRVSLAIPRYTPRLNPDALHHITFPGFEAAFDTAWPIHPAAQIQLDEAYLDATIHIRNRAEGIKRTVDLFVTKLVAHADREESAPKLWFVVVPEFVYRLGRPNQTVPKAEQTSGSVTLTRKRALRLQTEPPLFPEESEEAEVYHYGQDFRRQLKARLLEHRIVTQLIRETTIAPDDFKNDRGFPLRPVEDPATIAWKLCTTAYYKAGGQPWRLANVRPGVCYVGLVFKQTDAFANDTNACCAAQMFLASGDGVVFRGALGPWRTPSRKEFHLTRSAAKDLITMVLSEYEEKHGAPPKELFLHGRSRFSKEEWEGFSEAAPPETKLVCVQIRPSKNEIKLFRWGNYPVIRGTSLPLSEHAAFLWTSGYVPRLDTYLGPETPNPVFVDVHWGECELQTVLSDVMSLTKINFNSCLFNDGLPVTIRFANAVGDILVAAPQKDGSPKLPFKFYI</sequence>
<dbReference type="STRING" id="1774968.AUC68_09310"/>
<dbReference type="EMBL" id="LPWG01000013">
    <property type="protein sequence ID" value="ODR98593.1"/>
    <property type="molecule type" value="Genomic_DNA"/>
</dbReference>
<evidence type="ECO:0008006" key="3">
    <source>
        <dbReference type="Google" id="ProtNLM"/>
    </source>
</evidence>
<evidence type="ECO:0000313" key="2">
    <source>
        <dbReference type="Proteomes" id="UP000094501"/>
    </source>
</evidence>
<dbReference type="GO" id="GO:0003676">
    <property type="term" value="F:nucleic acid binding"/>
    <property type="evidence" value="ECO:0007669"/>
    <property type="project" value="InterPro"/>
</dbReference>
<evidence type="ECO:0000313" key="1">
    <source>
        <dbReference type="EMBL" id="ODR98593.1"/>
    </source>
</evidence>
<dbReference type="InterPro" id="IPR036397">
    <property type="entry name" value="RNaseH_sf"/>
</dbReference>
<accession>A0A1E3VYJ7</accession>
<dbReference type="OrthoDB" id="580851at2"/>
<protein>
    <recommendedName>
        <fullName evidence="3">Piwi domain-containing protein</fullName>
    </recommendedName>
</protein>